<reference evidence="1 2" key="1">
    <citation type="submission" date="2010-05" db="EMBL/GenBank/DDBJ databases">
        <authorList>
            <person name="Qin X."/>
            <person name="Bachman B."/>
            <person name="Battles P."/>
            <person name="Bell A."/>
            <person name="Bess C."/>
            <person name="Bickham C."/>
            <person name="Chaboub L."/>
            <person name="Chen D."/>
            <person name="Coyle M."/>
            <person name="Deiros D.R."/>
            <person name="Dinh H."/>
            <person name="Forbes L."/>
            <person name="Fowler G."/>
            <person name="Francisco L."/>
            <person name="Fu Q."/>
            <person name="Gubbala S."/>
            <person name="Hale W."/>
            <person name="Han Y."/>
            <person name="Hemphill L."/>
            <person name="Highlander S.K."/>
            <person name="Hirani K."/>
            <person name="Hogues M."/>
            <person name="Jackson L."/>
            <person name="Jakkamsetti A."/>
            <person name="Javaid M."/>
            <person name="Jiang H."/>
            <person name="Korchina V."/>
            <person name="Kovar C."/>
            <person name="Lara F."/>
            <person name="Lee S."/>
            <person name="Mata R."/>
            <person name="Mathew T."/>
            <person name="Moen C."/>
            <person name="Morales K."/>
            <person name="Munidasa M."/>
            <person name="Nazareth L."/>
            <person name="Ngo R."/>
            <person name="Nguyen L."/>
            <person name="Okwuonu G."/>
            <person name="Ongeri F."/>
            <person name="Patil S."/>
            <person name="Petrosino J."/>
            <person name="Pham C."/>
            <person name="Pham P."/>
            <person name="Pu L.-L."/>
            <person name="Puazo M."/>
            <person name="Raj R."/>
            <person name="Reid J."/>
            <person name="Rouhana J."/>
            <person name="Saada N."/>
            <person name="Shang Y."/>
            <person name="Simmons D."/>
            <person name="Thornton R."/>
            <person name="Warren J."/>
            <person name="Weissenberger G."/>
            <person name="Zhang J."/>
            <person name="Zhang L."/>
            <person name="Zhou C."/>
            <person name="Zhu D."/>
            <person name="Muzny D."/>
            <person name="Worley K."/>
            <person name="Gibbs R."/>
        </authorList>
    </citation>
    <scope>NUCLEOTIDE SEQUENCE [LARGE SCALE GENOMIC DNA]</scope>
    <source>
        <strain evidence="1 2">NAP08</strain>
    </source>
</reference>
<proteinExistence type="predicted"/>
<sequence length="41" mass="4837">MKAGIFDVKQMKYCQDNKFKTRTIYSNQIHSQASTYKSCNE</sequence>
<organism evidence="1 2">
    <name type="scientific">Clostridioides difficile NAP08</name>
    <dbReference type="NCBI Taxonomy" id="525259"/>
    <lineage>
        <taxon>Bacteria</taxon>
        <taxon>Bacillati</taxon>
        <taxon>Bacillota</taxon>
        <taxon>Clostridia</taxon>
        <taxon>Peptostreptococcales</taxon>
        <taxon>Peptostreptococcaceae</taxon>
        <taxon>Clostridioides</taxon>
    </lineage>
</organism>
<comment type="caution">
    <text evidence="1">The sequence shown here is derived from an EMBL/GenBank/DDBJ whole genome shotgun (WGS) entry which is preliminary data.</text>
</comment>
<accession>D5PZQ4</accession>
<gene>
    <name evidence="1" type="ORF">HMPREF0220_0136</name>
</gene>
<dbReference type="EMBL" id="ADNX01000004">
    <property type="protein sequence ID" value="EFH08863.1"/>
    <property type="molecule type" value="Genomic_DNA"/>
</dbReference>
<evidence type="ECO:0000313" key="2">
    <source>
        <dbReference type="Proteomes" id="UP000003227"/>
    </source>
</evidence>
<name>D5PZQ4_CLODI</name>
<dbReference type="AlphaFoldDB" id="D5PZQ4"/>
<protein>
    <submittedName>
        <fullName evidence="1">Uncharacterized protein</fullName>
    </submittedName>
</protein>
<evidence type="ECO:0000313" key="1">
    <source>
        <dbReference type="EMBL" id="EFH08863.1"/>
    </source>
</evidence>
<dbReference type="HOGENOM" id="CLU_3274183_0_0_9"/>
<dbReference type="Proteomes" id="UP000003227">
    <property type="component" value="Unassembled WGS sequence"/>
</dbReference>